<sequence length="918" mass="97023">MAGAGPGTVLFGRQTQLRHLDDLVRHAAERGGALVLRGEAGIGKSALLRAARGIARDSGMLVLSTSGVEAESVLPFAGLHTLLRPLLARAEDLPGPQREALLAAFGMAEAATSDLFLIALAALNMLVDAAADTAALLIVEDAHWLDPASAEVLAFVARRLESDPVVLLAAVRDGFDSSLAAGLAELRLERLDPTAAAAVLDARAADLPPDVRSRLLAEADGNPLALVELPTAARLTDHDILPPADRPLTIRLEEAFAARVSGLPDSTATLLVVAALNDGDAISEALDAATVITGTAVTVDDLTPALAAQLVTVDGQAVRFRHPLMRSAIQQRAGIAQRHAAHSALARVLTRDPDRRVWHRAASSHGPDESIAAELEEAAALARRKGAVVTAVAALERSAVLSGDPDRRAARLLLAAEAAVELGRHDVVVRLVRQADALPLSSRQRAQLLWIGASFDGGLRDESRKPGALADVAERVAADGHTSVALRLLNLAALRCFWTHDDPAARHRIVGVAESLPVGPDDPDLLAILAFAAPIERGTAVIDGLRRGAARAAGDPEALRLVGSAAVLVGAFDLAARCCGESIGELRAQGRLGLLVRALGAQAWSAAHLADLGVGIPAAEESSRLARETSQPLFLAIGQATGAVLAALRGHEDHARDLAAEAERAALSGGIRPVLATAQLARGLAALGAGRYLDAYEHLRRMHDPADPSFHPALRCFALAELADAAVHCGRRAAITELVAQLEVLGGMTPAPALHAGLRYARAVLADDADAEALYQAALLAESVQWPFTRARTQLAYGEWLRRQRRIAECRAPLRAARDTFDTLGTIPWGERARQELRASGEASHRRSDEVSDRLTAQELQIAQMAAEGLTNREIGQRLYLSHRTVSSHLHRIFPKLEITSRSQLGSLIRRPQATTVT</sequence>
<dbReference type="PROSITE" id="PS50043">
    <property type="entry name" value="HTH_LUXR_2"/>
    <property type="match status" value="1"/>
</dbReference>
<name>A0A841BEQ7_9ACTN</name>
<evidence type="ECO:0000256" key="2">
    <source>
        <dbReference type="ARBA" id="ARBA00022840"/>
    </source>
</evidence>
<dbReference type="InterPro" id="IPR036388">
    <property type="entry name" value="WH-like_DNA-bd_sf"/>
</dbReference>
<dbReference type="GO" id="GO:0005524">
    <property type="term" value="F:ATP binding"/>
    <property type="evidence" value="ECO:0007669"/>
    <property type="project" value="UniProtKB-KW"/>
</dbReference>
<dbReference type="GO" id="GO:0006355">
    <property type="term" value="P:regulation of DNA-templated transcription"/>
    <property type="evidence" value="ECO:0007669"/>
    <property type="project" value="InterPro"/>
</dbReference>
<evidence type="ECO:0000259" key="3">
    <source>
        <dbReference type="PROSITE" id="PS50043"/>
    </source>
</evidence>
<evidence type="ECO:0000256" key="1">
    <source>
        <dbReference type="ARBA" id="ARBA00022741"/>
    </source>
</evidence>
<dbReference type="GO" id="GO:0005737">
    <property type="term" value="C:cytoplasm"/>
    <property type="evidence" value="ECO:0007669"/>
    <property type="project" value="TreeGrafter"/>
</dbReference>
<dbReference type="PANTHER" id="PTHR16305:SF35">
    <property type="entry name" value="TRANSCRIPTIONAL ACTIVATOR DOMAIN"/>
    <property type="match status" value="1"/>
</dbReference>
<dbReference type="InterPro" id="IPR041664">
    <property type="entry name" value="AAA_16"/>
</dbReference>
<dbReference type="PANTHER" id="PTHR16305">
    <property type="entry name" value="TESTICULAR SOLUBLE ADENYLYL CYCLASE"/>
    <property type="match status" value="1"/>
</dbReference>
<comment type="caution">
    <text evidence="4">The sequence shown here is derived from an EMBL/GenBank/DDBJ whole genome shotgun (WGS) entry which is preliminary data.</text>
</comment>
<dbReference type="PROSITE" id="PS00622">
    <property type="entry name" value="HTH_LUXR_1"/>
    <property type="match status" value="1"/>
</dbReference>
<dbReference type="InterPro" id="IPR016032">
    <property type="entry name" value="Sig_transdc_resp-reg_C-effctor"/>
</dbReference>
<reference evidence="4 5" key="1">
    <citation type="submission" date="2020-08" db="EMBL/GenBank/DDBJ databases">
        <title>Sequencing the genomes of 1000 actinobacteria strains.</title>
        <authorList>
            <person name="Klenk H.-P."/>
        </authorList>
    </citation>
    <scope>NUCLEOTIDE SEQUENCE [LARGE SCALE GENOMIC DNA]</scope>
    <source>
        <strain evidence="4 5">DSM 45362</strain>
    </source>
</reference>
<dbReference type="SMART" id="SM00421">
    <property type="entry name" value="HTH_LUXR"/>
    <property type="match status" value="1"/>
</dbReference>
<dbReference type="Pfam" id="PF13191">
    <property type="entry name" value="AAA_16"/>
    <property type="match status" value="1"/>
</dbReference>
<dbReference type="Gene3D" id="1.10.10.10">
    <property type="entry name" value="Winged helix-like DNA-binding domain superfamily/Winged helix DNA-binding domain"/>
    <property type="match status" value="1"/>
</dbReference>
<dbReference type="PRINTS" id="PR00038">
    <property type="entry name" value="HTHLUXR"/>
</dbReference>
<evidence type="ECO:0000313" key="4">
    <source>
        <dbReference type="EMBL" id="MBB5867567.1"/>
    </source>
</evidence>
<organism evidence="4 5">
    <name type="scientific">Allocatelliglobosispora scoriae</name>
    <dbReference type="NCBI Taxonomy" id="643052"/>
    <lineage>
        <taxon>Bacteria</taxon>
        <taxon>Bacillati</taxon>
        <taxon>Actinomycetota</taxon>
        <taxon>Actinomycetes</taxon>
        <taxon>Micromonosporales</taxon>
        <taxon>Micromonosporaceae</taxon>
        <taxon>Allocatelliglobosispora</taxon>
    </lineage>
</organism>
<keyword evidence="5" id="KW-1185">Reference proteome</keyword>
<dbReference type="InterPro" id="IPR000792">
    <property type="entry name" value="Tscrpt_reg_LuxR_C"/>
</dbReference>
<dbReference type="GO" id="GO:0004016">
    <property type="term" value="F:adenylate cyclase activity"/>
    <property type="evidence" value="ECO:0007669"/>
    <property type="project" value="TreeGrafter"/>
</dbReference>
<feature type="domain" description="HTH luxR-type" evidence="3">
    <location>
        <begin position="848"/>
        <end position="913"/>
    </location>
</feature>
<keyword evidence="4" id="KW-0238">DNA-binding</keyword>
<dbReference type="InterPro" id="IPR027417">
    <property type="entry name" value="P-loop_NTPase"/>
</dbReference>
<dbReference type="AlphaFoldDB" id="A0A841BEQ7"/>
<dbReference type="SUPFAM" id="SSF52540">
    <property type="entry name" value="P-loop containing nucleoside triphosphate hydrolases"/>
    <property type="match status" value="1"/>
</dbReference>
<protein>
    <submittedName>
        <fullName evidence="4">DNA-binding CsgD family transcriptional regulator</fullName>
    </submittedName>
</protein>
<dbReference type="GO" id="GO:0003677">
    <property type="term" value="F:DNA binding"/>
    <property type="evidence" value="ECO:0007669"/>
    <property type="project" value="UniProtKB-KW"/>
</dbReference>
<dbReference type="SUPFAM" id="SSF46894">
    <property type="entry name" value="C-terminal effector domain of the bipartite response regulators"/>
    <property type="match status" value="1"/>
</dbReference>
<dbReference type="Proteomes" id="UP000587527">
    <property type="component" value="Unassembled WGS sequence"/>
</dbReference>
<keyword evidence="2" id="KW-0067">ATP-binding</keyword>
<evidence type="ECO:0000313" key="5">
    <source>
        <dbReference type="Proteomes" id="UP000587527"/>
    </source>
</evidence>
<dbReference type="EMBL" id="JACHMN010000001">
    <property type="protein sequence ID" value="MBB5867567.1"/>
    <property type="molecule type" value="Genomic_DNA"/>
</dbReference>
<dbReference type="Pfam" id="PF00196">
    <property type="entry name" value="GerE"/>
    <property type="match status" value="1"/>
</dbReference>
<gene>
    <name evidence="4" type="ORF">F4553_000946</name>
</gene>
<proteinExistence type="predicted"/>
<accession>A0A841BEQ7</accession>
<dbReference type="RefSeq" id="WP_184832480.1">
    <property type="nucleotide sequence ID" value="NZ_JACHMN010000001.1"/>
</dbReference>
<dbReference type="CDD" id="cd06170">
    <property type="entry name" value="LuxR_C_like"/>
    <property type="match status" value="1"/>
</dbReference>
<keyword evidence="1" id="KW-0547">Nucleotide-binding</keyword>